<dbReference type="PROSITE" id="PS50294">
    <property type="entry name" value="WD_REPEATS_REGION"/>
    <property type="match status" value="3"/>
</dbReference>
<dbReference type="Proteomes" id="UP000198287">
    <property type="component" value="Unassembled WGS sequence"/>
</dbReference>
<dbReference type="PANTHER" id="PTHR19855">
    <property type="entry name" value="WD40 REPEAT PROTEIN 12, 37"/>
    <property type="match status" value="1"/>
</dbReference>
<evidence type="ECO:0000256" key="3">
    <source>
        <dbReference type="ARBA" id="ARBA00022552"/>
    </source>
</evidence>
<comment type="similarity">
    <text evidence="1">Belongs to the WD repeat HIR1 family.</text>
</comment>
<dbReference type="InterPro" id="IPR055410">
    <property type="entry name" value="Beta-prop_CAF1B_HIR1"/>
</dbReference>
<dbReference type="GO" id="GO:0005654">
    <property type="term" value="C:nucleoplasm"/>
    <property type="evidence" value="ECO:0007669"/>
    <property type="project" value="UniProtKB-SubCell"/>
</dbReference>
<sequence length="464" mass="51240">MGETEVAQAGGGKGLSSTSALTLQVRFTTKQEEFSIPDFPYVVEAKIGTDGLNALVNQVLKDDGITEKDVEFDFLIGGEFLRESLEELVMRHEQFIGKDVEGVTDELKKPKIGVEEVIDVEYLERTGAPEPENVLMHDDWVSAVDVTEKWILTGAYDGTLHLWSMKGKHRLAIPAHCAPVKAVCWVSKSESGAGDSSTSIFASGSHDQTIKIWEWNTEDNTVSCKWICKGHKRSVDSLSSDPSGTRLASGSWDGELKIWSSSLEGLPENNKAATQSKKDEEDDEEISNSRTPLMTLGGHKESISAVCWSDSEELMTASWDHTIKIWDIETGGMKSELVGNKAFFGMSWSPLNNMVITCAADRHIRLYDPRSTEGSLVKSMFTSHSGWISTVNWSTTNENLFISGAHDNLLKLWDRRSPRAPLYNMTGHTDKVLCSSWANPEFIMGGGTDNSLRIFRASSSSNKS</sequence>
<dbReference type="AlphaFoldDB" id="A0A226DZG9"/>
<evidence type="ECO:0000259" key="12">
    <source>
        <dbReference type="Pfam" id="PF24105"/>
    </source>
</evidence>
<evidence type="ECO:0000256" key="10">
    <source>
        <dbReference type="SAM" id="MobiDB-lite"/>
    </source>
</evidence>
<evidence type="ECO:0000256" key="2">
    <source>
        <dbReference type="ARBA" id="ARBA00022517"/>
    </source>
</evidence>
<dbReference type="PRINTS" id="PR00320">
    <property type="entry name" value="GPROTEINBRPT"/>
</dbReference>
<dbReference type="PANTHER" id="PTHR19855:SF11">
    <property type="entry name" value="RIBOSOME BIOGENESIS PROTEIN WDR12"/>
    <property type="match status" value="1"/>
</dbReference>
<comment type="function">
    <text evidence="8">Required for maturation of ribosomal RNAs and formation of the large ribosomal subunit.</text>
</comment>
<gene>
    <name evidence="13" type="ORF">Fcan01_15147</name>
</gene>
<dbReference type="GO" id="GO:0043021">
    <property type="term" value="F:ribonucleoprotein complex binding"/>
    <property type="evidence" value="ECO:0007669"/>
    <property type="project" value="UniProtKB-UniRule"/>
</dbReference>
<dbReference type="OMA" id="DHKYVEF"/>
<evidence type="ECO:0000256" key="1">
    <source>
        <dbReference type="ARBA" id="ARBA00007306"/>
    </source>
</evidence>
<evidence type="ECO:0000256" key="5">
    <source>
        <dbReference type="ARBA" id="ARBA00022737"/>
    </source>
</evidence>
<dbReference type="InterPro" id="IPR015943">
    <property type="entry name" value="WD40/YVTN_repeat-like_dom_sf"/>
</dbReference>
<keyword evidence="2 8" id="KW-0690">Ribosome biogenesis</keyword>
<evidence type="ECO:0000313" key="13">
    <source>
        <dbReference type="EMBL" id="OXA50091.1"/>
    </source>
</evidence>
<dbReference type="InterPro" id="IPR019775">
    <property type="entry name" value="WD40_repeat_CS"/>
</dbReference>
<dbReference type="CDD" id="cd00200">
    <property type="entry name" value="WD40"/>
    <property type="match status" value="1"/>
</dbReference>
<accession>A0A226DZG9</accession>
<keyword evidence="6" id="KW-0156">Chromatin regulator</keyword>
<dbReference type="HAMAP" id="MF_03029">
    <property type="entry name" value="WDR12"/>
    <property type="match status" value="1"/>
</dbReference>
<feature type="repeat" description="WD" evidence="9">
    <location>
        <begin position="296"/>
        <end position="336"/>
    </location>
</feature>
<evidence type="ECO:0000256" key="4">
    <source>
        <dbReference type="ARBA" id="ARBA00022574"/>
    </source>
</evidence>
<proteinExistence type="inferred from homology"/>
<dbReference type="SUPFAM" id="SSF50978">
    <property type="entry name" value="WD40 repeat-like"/>
    <property type="match status" value="1"/>
</dbReference>
<dbReference type="InterPro" id="IPR036322">
    <property type="entry name" value="WD40_repeat_dom_sf"/>
</dbReference>
<comment type="similarity">
    <text evidence="8">Belongs to the WD repeat WDR12/YTM1 family.</text>
</comment>
<dbReference type="GO" id="GO:0030687">
    <property type="term" value="C:preribosome, large subunit precursor"/>
    <property type="evidence" value="ECO:0007669"/>
    <property type="project" value="UniProtKB-UniRule"/>
</dbReference>
<dbReference type="FunFam" id="2.130.10.10:FF:001898">
    <property type="entry name" value="Ribosome biogenesis protein WDR12 homolog"/>
    <property type="match status" value="1"/>
</dbReference>
<keyword evidence="3 8" id="KW-0698">rRNA processing</keyword>
<dbReference type="InterPro" id="IPR012972">
    <property type="entry name" value="NLE"/>
</dbReference>
<name>A0A226DZG9_FOLCA</name>
<evidence type="ECO:0000256" key="8">
    <source>
        <dbReference type="HAMAP-Rule" id="MF_03029"/>
    </source>
</evidence>
<comment type="subcellular location">
    <subcellularLocation>
        <location evidence="8">Nucleus</location>
        <location evidence="8">Nucleolus</location>
    </subcellularLocation>
    <subcellularLocation>
        <location evidence="8">Nucleus</location>
        <location evidence="8">Nucleoplasm</location>
    </subcellularLocation>
</comment>
<dbReference type="GO" id="GO:0000466">
    <property type="term" value="P:maturation of 5.8S rRNA from tricistronic rRNA transcript (SSU-rRNA, 5.8S rRNA, LSU-rRNA)"/>
    <property type="evidence" value="ECO:0007669"/>
    <property type="project" value="UniProtKB-UniRule"/>
</dbReference>
<feature type="region of interest" description="Disordered" evidence="10">
    <location>
        <begin position="267"/>
        <end position="294"/>
    </location>
</feature>
<feature type="domain" description="NLE" evidence="11">
    <location>
        <begin position="23"/>
        <end position="88"/>
    </location>
</feature>
<dbReference type="Pfam" id="PF00400">
    <property type="entry name" value="WD40"/>
    <property type="match status" value="2"/>
</dbReference>
<feature type="domain" description="CAF1B/HIR1 beta-propeller" evidence="12">
    <location>
        <begin position="180"/>
        <end position="371"/>
    </location>
</feature>
<feature type="repeat" description="WD" evidence="9">
    <location>
        <begin position="199"/>
        <end position="223"/>
    </location>
</feature>
<evidence type="ECO:0000256" key="7">
    <source>
        <dbReference type="ARBA" id="ARBA00023242"/>
    </source>
</evidence>
<evidence type="ECO:0000256" key="6">
    <source>
        <dbReference type="ARBA" id="ARBA00022853"/>
    </source>
</evidence>
<dbReference type="PROSITE" id="PS00678">
    <property type="entry name" value="WD_REPEATS_1"/>
    <property type="match status" value="1"/>
</dbReference>
<dbReference type="InterPro" id="IPR020472">
    <property type="entry name" value="WD40_PAC1"/>
</dbReference>
<organism evidence="13 14">
    <name type="scientific">Folsomia candida</name>
    <name type="common">Springtail</name>
    <dbReference type="NCBI Taxonomy" id="158441"/>
    <lineage>
        <taxon>Eukaryota</taxon>
        <taxon>Metazoa</taxon>
        <taxon>Ecdysozoa</taxon>
        <taxon>Arthropoda</taxon>
        <taxon>Hexapoda</taxon>
        <taxon>Collembola</taxon>
        <taxon>Entomobryomorpha</taxon>
        <taxon>Isotomoidea</taxon>
        <taxon>Isotomidae</taxon>
        <taxon>Proisotominae</taxon>
        <taxon>Folsomia</taxon>
    </lineage>
</organism>
<reference evidence="13 14" key="1">
    <citation type="submission" date="2015-12" db="EMBL/GenBank/DDBJ databases">
        <title>The genome of Folsomia candida.</title>
        <authorList>
            <person name="Faddeeva A."/>
            <person name="Derks M.F."/>
            <person name="Anvar Y."/>
            <person name="Smit S."/>
            <person name="Van Straalen N."/>
            <person name="Roelofs D."/>
        </authorList>
    </citation>
    <scope>NUCLEOTIDE SEQUENCE [LARGE SCALE GENOMIC DNA]</scope>
    <source>
        <strain evidence="13 14">VU population</strain>
        <tissue evidence="13">Whole body</tissue>
    </source>
</reference>
<dbReference type="InterPro" id="IPR028599">
    <property type="entry name" value="WDR12/Ytm1"/>
</dbReference>
<dbReference type="Gene3D" id="2.130.10.10">
    <property type="entry name" value="YVTN repeat-like/Quinoprotein amine dehydrogenase"/>
    <property type="match status" value="1"/>
</dbReference>
<dbReference type="STRING" id="158441.A0A226DZG9"/>
<dbReference type="EMBL" id="LNIX01000009">
    <property type="protein sequence ID" value="OXA50091.1"/>
    <property type="molecule type" value="Genomic_DNA"/>
</dbReference>
<dbReference type="GO" id="GO:0006325">
    <property type="term" value="P:chromatin organization"/>
    <property type="evidence" value="ECO:0007669"/>
    <property type="project" value="UniProtKB-KW"/>
</dbReference>
<dbReference type="SMART" id="SM00320">
    <property type="entry name" value="WD40"/>
    <property type="match status" value="7"/>
</dbReference>
<evidence type="ECO:0000259" key="11">
    <source>
        <dbReference type="Pfam" id="PF08154"/>
    </source>
</evidence>
<dbReference type="GO" id="GO:0005730">
    <property type="term" value="C:nucleolus"/>
    <property type="evidence" value="ECO:0007669"/>
    <property type="project" value="UniProtKB-SubCell"/>
</dbReference>
<comment type="caution">
    <text evidence="13">The sequence shown here is derived from an EMBL/GenBank/DDBJ whole genome shotgun (WGS) entry which is preliminary data.</text>
</comment>
<dbReference type="Pfam" id="PF24105">
    <property type="entry name" value="Beta-prop_CAF1B_HIR1"/>
    <property type="match status" value="1"/>
</dbReference>
<protein>
    <recommendedName>
        <fullName evidence="8">Ribosome biogenesis protein WDR12 homolog</fullName>
    </recommendedName>
</protein>
<evidence type="ECO:0000313" key="14">
    <source>
        <dbReference type="Proteomes" id="UP000198287"/>
    </source>
</evidence>
<evidence type="ECO:0000256" key="9">
    <source>
        <dbReference type="PROSITE-ProRule" id="PRU00221"/>
    </source>
</evidence>
<dbReference type="OrthoDB" id="10251381at2759"/>
<feature type="repeat" description="WD" evidence="9">
    <location>
        <begin position="381"/>
        <end position="414"/>
    </location>
</feature>
<dbReference type="InterPro" id="IPR001680">
    <property type="entry name" value="WD40_rpt"/>
</dbReference>
<dbReference type="GO" id="GO:0000463">
    <property type="term" value="P:maturation of LSU-rRNA from tricistronic rRNA transcript (SSU-rRNA, 5.8S rRNA, LSU-rRNA)"/>
    <property type="evidence" value="ECO:0007669"/>
    <property type="project" value="UniProtKB-UniRule"/>
</dbReference>
<feature type="repeat" description="WD" evidence="9">
    <location>
        <begin position="228"/>
        <end position="260"/>
    </location>
</feature>
<keyword evidence="4 9" id="KW-0853">WD repeat</keyword>
<keyword evidence="5" id="KW-0677">Repeat</keyword>
<dbReference type="PROSITE" id="PS50082">
    <property type="entry name" value="WD_REPEATS_2"/>
    <property type="match status" value="5"/>
</dbReference>
<feature type="repeat" description="WD" evidence="9">
    <location>
        <begin position="134"/>
        <end position="173"/>
    </location>
</feature>
<dbReference type="Pfam" id="PF08154">
    <property type="entry name" value="NLE"/>
    <property type="match status" value="1"/>
</dbReference>
<keyword evidence="7 8" id="KW-0539">Nucleus</keyword>
<keyword evidence="14" id="KW-1185">Reference proteome</keyword>